<dbReference type="Pfam" id="PF01520">
    <property type="entry name" value="Amidase_3"/>
    <property type="match status" value="1"/>
</dbReference>
<sequence length="494" mass="52166">MKKFGFMLLLLLFVLVWPREGHAAAGNNKIILDGTDVTAGQSVPVENVKGTIMVPLRMISENLGYKVDWNQASQTVTITQQSQELKLVVGQKTASVDGKSLELSQVPYMKNYTTLVPIRFISEQFGVSVNWDNTQKIVSLITPNSAPVTGPSGSTGGTSGGDASGAAGGGTATSPSAGTAAGLSQINGISFSDNMFMIAMSGDAKPVTSTMTGKIIIDIPNATFSDSFITGQQLKPELVGTLAVDGYPDVKQVRYSLYSSNPYTVRFVIDLTGSSKSFAVETTGDSASRLAVVNLNASVPSAGDSGGGVLPGSDGRKVIVLDAGHGAKDSGAVGITGKYEKNFNLAVVLKAAELLRKEANIDVVTTRSNDTFLELKERVAIAENLNADLFISVHANSSSSSAASGTETYYKRSGASKDFAGVMHKYLVEATGLKDRGVQYGNFHVIRETTMPAILLEVGYLSNKNDEALLFTEDLQNRVAAAIVKGVKEYLGMK</sequence>
<evidence type="ECO:0000313" key="5">
    <source>
        <dbReference type="EMBL" id="KAA9006290.1"/>
    </source>
</evidence>
<dbReference type="InterPro" id="IPR012854">
    <property type="entry name" value="Cu_amine_oxidase-like_N"/>
</dbReference>
<keyword evidence="1" id="KW-0378">Hydrolase</keyword>
<dbReference type="InterPro" id="IPR002508">
    <property type="entry name" value="MurNAc-LAA_cat"/>
</dbReference>
<protein>
    <submittedName>
        <fullName evidence="5">N-acetylmuramoyl-L-alanine amidase</fullName>
    </submittedName>
</protein>
<feature type="compositionally biased region" description="Gly residues" evidence="2">
    <location>
        <begin position="153"/>
        <end position="171"/>
    </location>
</feature>
<dbReference type="Gene3D" id="3.30.457.10">
    <property type="entry name" value="Copper amine oxidase-like, N-terminal domain"/>
    <property type="match status" value="1"/>
</dbReference>
<dbReference type="Pfam" id="PF07833">
    <property type="entry name" value="Cu_amine_oxidN1"/>
    <property type="match status" value="1"/>
</dbReference>
<dbReference type="InterPro" id="IPR050695">
    <property type="entry name" value="N-acetylmuramoyl_amidase_3"/>
</dbReference>
<organism evidence="5 6">
    <name type="scientific">Paenibacillus spiritus</name>
    <dbReference type="NCBI Taxonomy" id="2496557"/>
    <lineage>
        <taxon>Bacteria</taxon>
        <taxon>Bacillati</taxon>
        <taxon>Bacillota</taxon>
        <taxon>Bacilli</taxon>
        <taxon>Bacillales</taxon>
        <taxon>Paenibacillaceae</taxon>
        <taxon>Paenibacillus</taxon>
    </lineage>
</organism>
<dbReference type="AlphaFoldDB" id="A0A5J5GE94"/>
<dbReference type="Proteomes" id="UP000367750">
    <property type="component" value="Unassembled WGS sequence"/>
</dbReference>
<dbReference type="CDD" id="cd02696">
    <property type="entry name" value="MurNAc-LAA"/>
    <property type="match status" value="1"/>
</dbReference>
<dbReference type="SUPFAM" id="SSF55383">
    <property type="entry name" value="Copper amine oxidase, domain N"/>
    <property type="match status" value="1"/>
</dbReference>
<dbReference type="InterPro" id="IPR036582">
    <property type="entry name" value="Mao_N_sf"/>
</dbReference>
<name>A0A5J5GE94_9BACL</name>
<reference evidence="5 6" key="1">
    <citation type="submission" date="2019-09" db="EMBL/GenBank/DDBJ databases">
        <title>Bacillus ochoae sp. nov., Paenibacillus whitsoniae sp. nov., Paenibacillus spiritus sp. nov. Isolated from the Mars Exploration Rover during spacecraft assembly.</title>
        <authorList>
            <person name="Seuylemezian A."/>
            <person name="Vaishampayan P."/>
        </authorList>
    </citation>
    <scope>NUCLEOTIDE SEQUENCE [LARGE SCALE GENOMIC DNA]</scope>
    <source>
        <strain evidence="5 6">MER_111</strain>
    </source>
</reference>
<dbReference type="GO" id="GO:0009253">
    <property type="term" value="P:peptidoglycan catabolic process"/>
    <property type="evidence" value="ECO:0007669"/>
    <property type="project" value="InterPro"/>
</dbReference>
<dbReference type="OrthoDB" id="9806267at2"/>
<dbReference type="Gene3D" id="2.60.40.3500">
    <property type="match status" value="1"/>
</dbReference>
<keyword evidence="6" id="KW-1185">Reference proteome</keyword>
<evidence type="ECO:0000256" key="2">
    <source>
        <dbReference type="SAM" id="MobiDB-lite"/>
    </source>
</evidence>
<dbReference type="SUPFAM" id="SSF53187">
    <property type="entry name" value="Zn-dependent exopeptidases"/>
    <property type="match status" value="1"/>
</dbReference>
<keyword evidence="3" id="KW-0732">Signal</keyword>
<comment type="caution">
    <text evidence="5">The sequence shown here is derived from an EMBL/GenBank/DDBJ whole genome shotgun (WGS) entry which is preliminary data.</text>
</comment>
<evidence type="ECO:0000259" key="4">
    <source>
        <dbReference type="SMART" id="SM00646"/>
    </source>
</evidence>
<dbReference type="RefSeq" id="WP_150457121.1">
    <property type="nucleotide sequence ID" value="NZ_VYKK01000005.1"/>
</dbReference>
<evidence type="ECO:0000256" key="1">
    <source>
        <dbReference type="ARBA" id="ARBA00022801"/>
    </source>
</evidence>
<feature type="region of interest" description="Disordered" evidence="2">
    <location>
        <begin position="143"/>
        <end position="174"/>
    </location>
</feature>
<evidence type="ECO:0000313" key="6">
    <source>
        <dbReference type="Proteomes" id="UP000367750"/>
    </source>
</evidence>
<feature type="signal peptide" evidence="3">
    <location>
        <begin position="1"/>
        <end position="23"/>
    </location>
</feature>
<feature type="domain" description="MurNAc-LAA" evidence="4">
    <location>
        <begin position="379"/>
        <end position="488"/>
    </location>
</feature>
<gene>
    <name evidence="5" type="ORF">F4V43_04830</name>
</gene>
<dbReference type="SMART" id="SM00646">
    <property type="entry name" value="Ami_3"/>
    <property type="match status" value="1"/>
</dbReference>
<proteinExistence type="predicted"/>
<feature type="chain" id="PRO_5023930031" evidence="3">
    <location>
        <begin position="24"/>
        <end position="494"/>
    </location>
</feature>
<dbReference type="PANTHER" id="PTHR30404">
    <property type="entry name" value="N-ACETYLMURAMOYL-L-ALANINE AMIDASE"/>
    <property type="match status" value="1"/>
</dbReference>
<evidence type="ECO:0000256" key="3">
    <source>
        <dbReference type="SAM" id="SignalP"/>
    </source>
</evidence>
<accession>A0A5J5GE94</accession>
<dbReference type="GO" id="GO:0030288">
    <property type="term" value="C:outer membrane-bounded periplasmic space"/>
    <property type="evidence" value="ECO:0007669"/>
    <property type="project" value="TreeGrafter"/>
</dbReference>
<dbReference type="EMBL" id="VYKK01000005">
    <property type="protein sequence ID" value="KAA9006290.1"/>
    <property type="molecule type" value="Genomic_DNA"/>
</dbReference>
<dbReference type="GO" id="GO:0008745">
    <property type="term" value="F:N-acetylmuramoyl-L-alanine amidase activity"/>
    <property type="evidence" value="ECO:0007669"/>
    <property type="project" value="InterPro"/>
</dbReference>
<dbReference type="PANTHER" id="PTHR30404:SF0">
    <property type="entry name" value="N-ACETYLMURAMOYL-L-ALANINE AMIDASE AMIC"/>
    <property type="match status" value="1"/>
</dbReference>
<dbReference type="Gene3D" id="3.40.630.40">
    <property type="entry name" value="Zn-dependent exopeptidases"/>
    <property type="match status" value="1"/>
</dbReference>